<protein>
    <submittedName>
        <fullName evidence="1">Uncharacterized protein</fullName>
    </submittedName>
</protein>
<gene>
    <name evidence="1" type="ORF">VHA_002657</name>
</gene>
<evidence type="ECO:0000313" key="2">
    <source>
        <dbReference type="Proteomes" id="UP000003604"/>
    </source>
</evidence>
<dbReference type="AlphaFoldDB" id="D0IA82"/>
<reference evidence="1 2" key="1">
    <citation type="submission" date="2009-10" db="EMBL/GenBank/DDBJ databases">
        <authorList>
            <consortium name="Los Alamos National Laboratory (LANL)"/>
            <consortium name="National Microbial Pathogen Data Resource (NMPDR)"/>
            <person name="Saunders E.H."/>
            <person name="Munk A.C."/>
            <person name="Tapia R."/>
            <person name="Green L."/>
            <person name="Rogers Y."/>
            <person name="Detter J.C."/>
            <person name="Bruce D."/>
            <person name="Brettin T.S."/>
            <person name="Colwell R.R."/>
            <person name="Huq A."/>
            <person name="Grim C.J."/>
            <person name="Hasan N.A."/>
            <person name="Bartels D."/>
            <person name="Vonstein V."/>
        </authorList>
    </citation>
    <scope>NUCLEOTIDE SEQUENCE [LARGE SCALE GENOMIC DNA]</scope>
    <source>
        <strain evidence="1 2">CIP 101886</strain>
    </source>
</reference>
<comment type="caution">
    <text evidence="1">The sequence shown here is derived from an EMBL/GenBank/DDBJ whole genome shotgun (WGS) entry which is preliminary data.</text>
</comment>
<dbReference type="EMBL" id="ADAQ01000013">
    <property type="protein sequence ID" value="EEY70800.1"/>
    <property type="molecule type" value="Genomic_DNA"/>
</dbReference>
<accession>D0IA82</accession>
<sequence length="38" mass="4373">MKKRLNIIYLWIVFFSLVASFSYAEQHVQAADATKPDA</sequence>
<keyword evidence="2" id="KW-1185">Reference proteome</keyword>
<evidence type="ECO:0000313" key="1">
    <source>
        <dbReference type="EMBL" id="EEY70800.1"/>
    </source>
</evidence>
<organism evidence="1 2">
    <name type="scientific">Grimontia hollisae CIP 101886</name>
    <dbReference type="NCBI Taxonomy" id="675812"/>
    <lineage>
        <taxon>Bacteria</taxon>
        <taxon>Pseudomonadati</taxon>
        <taxon>Pseudomonadota</taxon>
        <taxon>Gammaproteobacteria</taxon>
        <taxon>Vibrionales</taxon>
        <taxon>Vibrionaceae</taxon>
        <taxon>Grimontia</taxon>
    </lineage>
</organism>
<name>D0IA82_GRIHO</name>
<proteinExistence type="predicted"/>
<dbReference type="Proteomes" id="UP000003604">
    <property type="component" value="Unassembled WGS sequence"/>
</dbReference>